<keyword evidence="5" id="KW-0560">Oxidoreductase</keyword>
<dbReference type="GO" id="GO:0071949">
    <property type="term" value="F:FAD binding"/>
    <property type="evidence" value="ECO:0007669"/>
    <property type="project" value="InterPro"/>
</dbReference>
<dbReference type="PRINTS" id="PR00420">
    <property type="entry name" value="RNGMNOXGNASE"/>
</dbReference>
<dbReference type="GeneID" id="65345382"/>
<dbReference type="STRING" id="131112.SAMN04489737_1659"/>
<dbReference type="OrthoDB" id="833207at2"/>
<dbReference type="RefSeq" id="WP_091282099.1">
    <property type="nucleotide sequence ID" value="NZ_JABAPH010000025.1"/>
</dbReference>
<dbReference type="Gene3D" id="3.50.50.60">
    <property type="entry name" value="FAD/NAD(P)-binding domain"/>
    <property type="match status" value="1"/>
</dbReference>
<evidence type="ECO:0000256" key="1">
    <source>
        <dbReference type="ARBA" id="ARBA00001974"/>
    </source>
</evidence>
<comment type="cofactor">
    <cofactor evidence="1">
        <name>FAD</name>
        <dbReference type="ChEBI" id="CHEBI:57692"/>
    </cofactor>
</comment>
<dbReference type="Proteomes" id="UP000214355">
    <property type="component" value="Chromosome I"/>
</dbReference>
<evidence type="ECO:0000313" key="8">
    <source>
        <dbReference type="Proteomes" id="UP000214355"/>
    </source>
</evidence>
<comment type="similarity">
    <text evidence="2">Belongs to the ETF-QO/FixC family.</text>
</comment>
<reference evidence="8" key="1">
    <citation type="submission" date="2016-10" db="EMBL/GenBank/DDBJ databases">
        <authorList>
            <person name="Varghese N."/>
            <person name="Submissions S."/>
        </authorList>
    </citation>
    <scope>NUCLEOTIDE SEQUENCE [LARGE SCALE GENOMIC DNA]</scope>
    <source>
        <strain evidence="8">DSM 10002</strain>
    </source>
</reference>
<dbReference type="InterPro" id="IPR039651">
    <property type="entry name" value="FixC-like"/>
</dbReference>
<organism evidence="7 8">
    <name type="scientific">Arcanobacterium phocae</name>
    <dbReference type="NCBI Taxonomy" id="131112"/>
    <lineage>
        <taxon>Bacteria</taxon>
        <taxon>Bacillati</taxon>
        <taxon>Actinomycetota</taxon>
        <taxon>Actinomycetes</taxon>
        <taxon>Actinomycetales</taxon>
        <taxon>Actinomycetaceae</taxon>
        <taxon>Arcanobacterium</taxon>
    </lineage>
</organism>
<dbReference type="InterPro" id="IPR036188">
    <property type="entry name" value="FAD/NAD-bd_sf"/>
</dbReference>
<evidence type="ECO:0000256" key="3">
    <source>
        <dbReference type="ARBA" id="ARBA00022630"/>
    </source>
</evidence>
<protein>
    <submittedName>
        <fullName evidence="7">Electron transfer flavoprotein-quinone oxidoreductase</fullName>
    </submittedName>
</protein>
<keyword evidence="8" id="KW-1185">Reference proteome</keyword>
<dbReference type="InterPro" id="IPR002938">
    <property type="entry name" value="FAD-bd"/>
</dbReference>
<sequence>MSIDYDFDVIVVGAGIAGLTTAYLLAQDGHEVLLAERGNEPGEKNLSGGVFYSRVMDEIFPDFSQVAPIERRITRNVLTLLNADSAVSMDYWDARLAQPTNAVSILRAKLDPWLAEQAEEAGVTVMSGVKVDELVKSESGAVCGIRAGEDVLHAKIVVLADGVHSFLACAAGLRAKPAPQTLGVGVKSVVRLGTDVVSERFHAGDDDGVAYALVGDATRGVPGGAFMYTNKDSVSVGIVVNAQDLAESGHDVVELHDHLISHPFIQPLLAGGELLEYGTHMVAEGGQAMVGRIAFDGAVIVGDAAGFTINNGFAIRGMDLAAESARCAARAVHESLEAEDYSVTRLQAYERNVAASWLGQDMATFRHAPDFLASTPQMYGEIGQYAADVLHGVYHMDQTPRKRIVPLALAKLKASKLSIWNLVKIARKMKKAL</sequence>
<evidence type="ECO:0000256" key="2">
    <source>
        <dbReference type="ARBA" id="ARBA00006796"/>
    </source>
</evidence>
<proteinExistence type="inferred from homology"/>
<keyword evidence="3" id="KW-0285">Flavoprotein</keyword>
<dbReference type="SUPFAM" id="SSF54373">
    <property type="entry name" value="FAD-linked reductases, C-terminal domain"/>
    <property type="match status" value="1"/>
</dbReference>
<evidence type="ECO:0000256" key="5">
    <source>
        <dbReference type="ARBA" id="ARBA00023002"/>
    </source>
</evidence>
<dbReference type="AlphaFoldDB" id="A0A1H2LMN0"/>
<dbReference type="PANTHER" id="PTHR43624">
    <property type="entry name" value="ELECTRON TRANSFER FLAVOPROTEIN-QUINONE OXIDOREDUCTASE YDIS-RELATED"/>
    <property type="match status" value="1"/>
</dbReference>
<name>A0A1H2LMN0_9ACTO</name>
<dbReference type="SUPFAM" id="SSF51905">
    <property type="entry name" value="FAD/NAD(P)-binding domain"/>
    <property type="match status" value="1"/>
</dbReference>
<dbReference type="Pfam" id="PF01494">
    <property type="entry name" value="FAD_binding_3"/>
    <property type="match status" value="1"/>
</dbReference>
<dbReference type="PANTHER" id="PTHR43624:SF2">
    <property type="entry name" value="ELECTRON TRANSFER FLAVOPROTEIN-QUINONE OXIDOREDUCTASE YDIS-RELATED"/>
    <property type="match status" value="1"/>
</dbReference>
<gene>
    <name evidence="7" type="ORF">SAMN04489737_1659</name>
</gene>
<keyword evidence="4" id="KW-0274">FAD</keyword>
<dbReference type="EMBL" id="LT629804">
    <property type="protein sequence ID" value="SDU82092.1"/>
    <property type="molecule type" value="Genomic_DNA"/>
</dbReference>
<evidence type="ECO:0000313" key="7">
    <source>
        <dbReference type="EMBL" id="SDU82092.1"/>
    </source>
</evidence>
<evidence type="ECO:0000256" key="4">
    <source>
        <dbReference type="ARBA" id="ARBA00022827"/>
    </source>
</evidence>
<accession>A0A1H2LMN0</accession>
<dbReference type="GO" id="GO:0016491">
    <property type="term" value="F:oxidoreductase activity"/>
    <property type="evidence" value="ECO:0007669"/>
    <property type="project" value="UniProtKB-KW"/>
</dbReference>
<evidence type="ECO:0000259" key="6">
    <source>
        <dbReference type="Pfam" id="PF01494"/>
    </source>
</evidence>
<feature type="domain" description="FAD-binding" evidence="6">
    <location>
        <begin position="7"/>
        <end position="191"/>
    </location>
</feature>